<sequence>MCDEEKEEDEEKIEEEVEKGKEKTDKEKDDTSEWKFLALFGAPAASNSSWNVFSKIYKEISVRFADEDPEKIGHFCFNGHPSAYIPVATGKASSLACFWGCVWKGPLCLRKKHLLAIHDEYSSDPHMAYLFKEKFTEGNLVYLPAERAWLAPASCVWVDAQRIGAQYGISTVYPELEDFFRITLKVQVPTTATYIEHLRRLDSHDPENIAEIKITIHKTAARSPRPNDLEGLHGIGFLPIEVPNGSVTLLQPMDTFFIADRIEYRSTFQGRAPILDFSLEDIRRLDRLLKSLSLGDRYISRTVQEKTMVEQPSSEPSLSETRAFRRKAKHIYRCALHYHTVSLKPQSSPKLRQLRSAVVFESCGFKKVSTLELNEIAASVQSGTGLVHIDDTLLLPRASNALIRFFGLRDPAPFLTLQLVFASSEDMFDHVLDVNGIIRFFDGPQGSKPALSDISDSEGGAETYPLSDRWPPRGFIYTTIKPSNYGGDILYL</sequence>
<feature type="compositionally biased region" description="Basic and acidic residues" evidence="1">
    <location>
        <begin position="18"/>
        <end position="30"/>
    </location>
</feature>
<feature type="compositionally biased region" description="Acidic residues" evidence="1">
    <location>
        <begin position="1"/>
        <end position="17"/>
    </location>
</feature>
<organism evidence="2 3">
    <name type="scientific">Petromyces alliaceus</name>
    <name type="common">Aspergillus alliaceus</name>
    <dbReference type="NCBI Taxonomy" id="209559"/>
    <lineage>
        <taxon>Eukaryota</taxon>
        <taxon>Fungi</taxon>
        <taxon>Dikarya</taxon>
        <taxon>Ascomycota</taxon>
        <taxon>Pezizomycotina</taxon>
        <taxon>Eurotiomycetes</taxon>
        <taxon>Eurotiomycetidae</taxon>
        <taxon>Eurotiales</taxon>
        <taxon>Aspergillaceae</taxon>
        <taxon>Aspergillus</taxon>
        <taxon>Aspergillus subgen. Circumdati</taxon>
    </lineage>
</organism>
<comment type="caution">
    <text evidence="2">The sequence shown here is derived from an EMBL/GenBank/DDBJ whole genome shotgun (WGS) entry which is preliminary data.</text>
</comment>
<gene>
    <name evidence="2" type="ORF">ETB97_000451</name>
</gene>
<accession>A0A8H6A6V7</accession>
<keyword evidence="3" id="KW-1185">Reference proteome</keyword>
<protein>
    <submittedName>
        <fullName evidence="2">Uncharacterized protein</fullName>
    </submittedName>
</protein>
<evidence type="ECO:0000313" key="2">
    <source>
        <dbReference type="EMBL" id="KAF5861259.1"/>
    </source>
</evidence>
<dbReference type="Proteomes" id="UP000541154">
    <property type="component" value="Unassembled WGS sequence"/>
</dbReference>
<reference evidence="2 3" key="1">
    <citation type="submission" date="2019-04" db="EMBL/GenBank/DDBJ databases">
        <title>Aspergillus burnettii sp. nov., novel species from soil in southeast Queensland.</title>
        <authorList>
            <person name="Gilchrist C.L.M."/>
            <person name="Pitt J.I."/>
            <person name="Lange L."/>
            <person name="Lacey H.J."/>
            <person name="Vuong D."/>
            <person name="Midgley D.J."/>
            <person name="Greenfield P."/>
            <person name="Bradbury M."/>
            <person name="Lacey E."/>
            <person name="Busk P.K."/>
            <person name="Pilgaard B."/>
            <person name="Chooi Y.H."/>
            <person name="Piggott A.M."/>
        </authorList>
    </citation>
    <scope>NUCLEOTIDE SEQUENCE [LARGE SCALE GENOMIC DNA]</scope>
    <source>
        <strain evidence="2 3">FRR 5400</strain>
    </source>
</reference>
<dbReference type="AlphaFoldDB" id="A0A8H6A6V7"/>
<evidence type="ECO:0000313" key="3">
    <source>
        <dbReference type="Proteomes" id="UP000541154"/>
    </source>
</evidence>
<name>A0A8H6A6V7_PETAA</name>
<evidence type="ECO:0000256" key="1">
    <source>
        <dbReference type="SAM" id="MobiDB-lite"/>
    </source>
</evidence>
<dbReference type="EMBL" id="SPNV01000104">
    <property type="protein sequence ID" value="KAF5861259.1"/>
    <property type="molecule type" value="Genomic_DNA"/>
</dbReference>
<feature type="region of interest" description="Disordered" evidence="1">
    <location>
        <begin position="1"/>
        <end position="30"/>
    </location>
</feature>
<proteinExistence type="predicted"/>